<dbReference type="Pfam" id="PF13041">
    <property type="entry name" value="PPR_2"/>
    <property type="match status" value="1"/>
</dbReference>
<name>A0AAX6EUY1_IRIPA</name>
<dbReference type="NCBIfam" id="TIGR00756">
    <property type="entry name" value="PPR"/>
    <property type="match status" value="3"/>
</dbReference>
<dbReference type="AlphaFoldDB" id="A0AAX6EUY1"/>
<organism evidence="5 6">
    <name type="scientific">Iris pallida</name>
    <name type="common">Sweet iris</name>
    <dbReference type="NCBI Taxonomy" id="29817"/>
    <lineage>
        <taxon>Eukaryota</taxon>
        <taxon>Viridiplantae</taxon>
        <taxon>Streptophyta</taxon>
        <taxon>Embryophyta</taxon>
        <taxon>Tracheophyta</taxon>
        <taxon>Spermatophyta</taxon>
        <taxon>Magnoliopsida</taxon>
        <taxon>Liliopsida</taxon>
        <taxon>Asparagales</taxon>
        <taxon>Iridaceae</taxon>
        <taxon>Iridoideae</taxon>
        <taxon>Irideae</taxon>
        <taxon>Iris</taxon>
    </lineage>
</organism>
<dbReference type="InterPro" id="IPR002885">
    <property type="entry name" value="PPR_rpt"/>
</dbReference>
<feature type="compositionally biased region" description="Low complexity" evidence="4">
    <location>
        <begin position="39"/>
        <end position="48"/>
    </location>
</feature>
<evidence type="ECO:0000256" key="1">
    <source>
        <dbReference type="ARBA" id="ARBA00007626"/>
    </source>
</evidence>
<evidence type="ECO:0000313" key="6">
    <source>
        <dbReference type="Proteomes" id="UP001140949"/>
    </source>
</evidence>
<comment type="similarity">
    <text evidence="1">Belongs to the PPR family. P subfamily.</text>
</comment>
<gene>
    <name evidence="5" type="ORF">M6B38_171505</name>
</gene>
<dbReference type="PROSITE" id="PS51375">
    <property type="entry name" value="PPR"/>
    <property type="match status" value="2"/>
</dbReference>
<protein>
    <submittedName>
        <fullName evidence="5">Pentatricopeptide repeat-containing protein, mitochondrial</fullName>
    </submittedName>
</protein>
<reference evidence="5" key="2">
    <citation type="submission" date="2023-04" db="EMBL/GenBank/DDBJ databases">
        <authorList>
            <person name="Bruccoleri R.E."/>
            <person name="Oakeley E.J."/>
            <person name="Faust A.-M."/>
            <person name="Dessus-Babus S."/>
            <person name="Altorfer M."/>
            <person name="Burckhardt D."/>
            <person name="Oertli M."/>
            <person name="Naumann U."/>
            <person name="Petersen F."/>
            <person name="Wong J."/>
        </authorList>
    </citation>
    <scope>NUCLEOTIDE SEQUENCE</scope>
    <source>
        <strain evidence="5">GSM-AAB239-AS_SAM_17_03QT</strain>
        <tissue evidence="5">Leaf</tissue>
    </source>
</reference>
<sequence length="341" mass="39371">MQRILEKCLKFRVFIQPRKFPFTATSECRNPPIITNPCSHPSLLSTNPNPNPSIPPNKSTNLSGDGDAYGTPNFGESVDFDKEEIDCDSDSEEADIDDDDFKVLDLFNKNSSNGEEEEVVVVEERDESRHPMVRETCRLIGLRSEWNPKLEAELRHLLRSLSPRQLAAVLRDQSDERVAVSFFYWGDRQWRYRHPPEAYYTMLEILSKTRLCMASRRIFRLMIRRRISRRGKDFGFLMLSYSRAGKIRSALRVLSFMQKDGCSADVSVCNTAIHVLVVANRLGKAMMFLDRMERVGIKPDVVTFNCLIKGLCDVYRVDEALEMIREMPFKGCNPDKVSYYR</sequence>
<accession>A0AAX6EUY1</accession>
<evidence type="ECO:0000256" key="2">
    <source>
        <dbReference type="ARBA" id="ARBA00022737"/>
    </source>
</evidence>
<feature type="repeat" description="PPR" evidence="3">
    <location>
        <begin position="300"/>
        <end position="334"/>
    </location>
</feature>
<comment type="caution">
    <text evidence="5">The sequence shown here is derived from an EMBL/GenBank/DDBJ whole genome shotgun (WGS) entry which is preliminary data.</text>
</comment>
<evidence type="ECO:0000256" key="4">
    <source>
        <dbReference type="SAM" id="MobiDB-lite"/>
    </source>
</evidence>
<dbReference type="InterPro" id="IPR011990">
    <property type="entry name" value="TPR-like_helical_dom_sf"/>
</dbReference>
<proteinExistence type="inferred from homology"/>
<dbReference type="PANTHER" id="PTHR47447">
    <property type="entry name" value="OS03G0856100 PROTEIN"/>
    <property type="match status" value="1"/>
</dbReference>
<evidence type="ECO:0000313" key="5">
    <source>
        <dbReference type="EMBL" id="KAJ6807962.1"/>
    </source>
</evidence>
<keyword evidence="2" id="KW-0677">Repeat</keyword>
<feature type="region of interest" description="Disordered" evidence="4">
    <location>
        <begin position="39"/>
        <end position="67"/>
    </location>
</feature>
<evidence type="ECO:0000256" key="3">
    <source>
        <dbReference type="PROSITE-ProRule" id="PRU00708"/>
    </source>
</evidence>
<dbReference type="EMBL" id="JANAVB010033761">
    <property type="protein sequence ID" value="KAJ6807962.1"/>
    <property type="molecule type" value="Genomic_DNA"/>
</dbReference>
<dbReference type="PANTHER" id="PTHR47447:SF17">
    <property type="entry name" value="OS12G0638900 PROTEIN"/>
    <property type="match status" value="1"/>
</dbReference>
<dbReference type="Pfam" id="PF01535">
    <property type="entry name" value="PPR"/>
    <property type="match status" value="1"/>
</dbReference>
<reference evidence="5" key="1">
    <citation type="journal article" date="2023" name="GigaByte">
        <title>Genome assembly of the bearded iris, Iris pallida Lam.</title>
        <authorList>
            <person name="Bruccoleri R.E."/>
            <person name="Oakeley E.J."/>
            <person name="Faust A.M.E."/>
            <person name="Altorfer M."/>
            <person name="Dessus-Babus S."/>
            <person name="Burckhardt D."/>
            <person name="Oertli M."/>
            <person name="Naumann U."/>
            <person name="Petersen F."/>
            <person name="Wong J."/>
        </authorList>
    </citation>
    <scope>NUCLEOTIDE SEQUENCE</scope>
    <source>
        <strain evidence="5">GSM-AAB239-AS_SAM_17_03QT</strain>
    </source>
</reference>
<dbReference type="Gene3D" id="1.25.40.10">
    <property type="entry name" value="Tetratricopeptide repeat domain"/>
    <property type="match status" value="2"/>
</dbReference>
<dbReference type="Proteomes" id="UP001140949">
    <property type="component" value="Unassembled WGS sequence"/>
</dbReference>
<keyword evidence="6" id="KW-1185">Reference proteome</keyword>
<feature type="repeat" description="PPR" evidence="3">
    <location>
        <begin position="265"/>
        <end position="299"/>
    </location>
</feature>